<name>A0A1J7IUI9_9PEZI</name>
<feature type="compositionally biased region" description="Low complexity" evidence="1">
    <location>
        <begin position="240"/>
        <end position="252"/>
    </location>
</feature>
<proteinExistence type="predicted"/>
<feature type="region of interest" description="Disordered" evidence="1">
    <location>
        <begin position="188"/>
        <end position="307"/>
    </location>
</feature>
<reference evidence="2 3" key="1">
    <citation type="submission" date="2016-10" db="EMBL/GenBank/DDBJ databases">
        <title>Draft genome sequence of Coniochaeta ligniaria NRRL30616, a lignocellulolytic fungus for bioabatement of inhibitors in plant biomass hydrolysates.</title>
        <authorList>
            <consortium name="DOE Joint Genome Institute"/>
            <person name="Jimenez D.J."/>
            <person name="Hector R.E."/>
            <person name="Riley R."/>
            <person name="Sun H."/>
            <person name="Grigoriev I.V."/>
            <person name="Van Elsas J.D."/>
            <person name="Nichols N.N."/>
        </authorList>
    </citation>
    <scope>NUCLEOTIDE SEQUENCE [LARGE SCALE GENOMIC DNA]</scope>
    <source>
        <strain evidence="2 3">NRRL 30616</strain>
    </source>
</reference>
<feature type="compositionally biased region" description="Basic and acidic residues" evidence="1">
    <location>
        <begin position="279"/>
        <end position="307"/>
    </location>
</feature>
<dbReference type="InParanoid" id="A0A1J7IUI9"/>
<dbReference type="PANTHER" id="PTHR38703:SF1">
    <property type="entry name" value="ALLERGEN"/>
    <property type="match status" value="1"/>
</dbReference>
<organism evidence="2 3">
    <name type="scientific">Coniochaeta ligniaria NRRL 30616</name>
    <dbReference type="NCBI Taxonomy" id="1408157"/>
    <lineage>
        <taxon>Eukaryota</taxon>
        <taxon>Fungi</taxon>
        <taxon>Dikarya</taxon>
        <taxon>Ascomycota</taxon>
        <taxon>Pezizomycotina</taxon>
        <taxon>Sordariomycetes</taxon>
        <taxon>Sordariomycetidae</taxon>
        <taxon>Coniochaetales</taxon>
        <taxon>Coniochaetaceae</taxon>
        <taxon>Coniochaeta</taxon>
    </lineage>
</organism>
<gene>
    <name evidence="2" type="ORF">CONLIGDRAFT_295788</name>
</gene>
<dbReference type="EMBL" id="KV875096">
    <property type="protein sequence ID" value="OIW30989.1"/>
    <property type="molecule type" value="Genomic_DNA"/>
</dbReference>
<evidence type="ECO:0008006" key="4">
    <source>
        <dbReference type="Google" id="ProtNLM"/>
    </source>
</evidence>
<keyword evidence="3" id="KW-1185">Reference proteome</keyword>
<protein>
    <recommendedName>
        <fullName evidence="4">Allergen</fullName>
    </recommendedName>
</protein>
<evidence type="ECO:0000313" key="2">
    <source>
        <dbReference type="EMBL" id="OIW30989.1"/>
    </source>
</evidence>
<sequence>MDKTKQAVKDFMSKSGHHDTTVHEQVAPAIKHETVKPTKHEEITTAVDKEVHQDHYHRQIQPVQDREVLPEQHRHNVGGVINREFDHRNHDETERALKAEEAKLRDERVVHETKHTQSRAPVVEGEHVHHHVHETIQPVIQKEVIQPEVVHTTVPVHEVHHNAAQHHGTTTLPPVHIDEFKKSGGVLTGHQERRSQFEGCPEGVHSKGQCPDGAHPGHTAGHTSTHSGLHGRDNVGTGVGSTTTSSTSTSHHVTGEGREGAGRGVGGSVGSGHTTDTTTDAHKKPSLLDRLNPMKDADHDGKKGLMD</sequence>
<dbReference type="PANTHER" id="PTHR38703">
    <property type="entry name" value="CHROMOSOME 8, WHOLE GENOME SHOTGUN SEQUENCE"/>
    <property type="match status" value="1"/>
</dbReference>
<evidence type="ECO:0000256" key="1">
    <source>
        <dbReference type="SAM" id="MobiDB-lite"/>
    </source>
</evidence>
<accession>A0A1J7IUI9</accession>
<evidence type="ECO:0000313" key="3">
    <source>
        <dbReference type="Proteomes" id="UP000182658"/>
    </source>
</evidence>
<dbReference type="STRING" id="1408157.A0A1J7IUI9"/>
<dbReference type="AlphaFoldDB" id="A0A1J7IUI9"/>
<dbReference type="Proteomes" id="UP000182658">
    <property type="component" value="Unassembled WGS sequence"/>
</dbReference>
<dbReference type="OrthoDB" id="2118965at2759"/>